<protein>
    <recommendedName>
        <fullName evidence="2">Right handed beta helix domain-containing protein</fullName>
    </recommendedName>
</protein>
<dbReference type="EMBL" id="JACHEF010000001">
    <property type="protein sequence ID" value="MBB6407540.1"/>
    <property type="molecule type" value="Genomic_DNA"/>
</dbReference>
<reference evidence="3 4" key="1">
    <citation type="submission" date="2020-08" db="EMBL/GenBank/DDBJ databases">
        <title>Genomic Encyclopedia of Type Strains, Phase IV (KMG-IV): sequencing the most valuable type-strain genomes for metagenomic binning, comparative biology and taxonomic classification.</title>
        <authorList>
            <person name="Goeker M."/>
        </authorList>
    </citation>
    <scope>NUCLEOTIDE SEQUENCE [LARGE SCALE GENOMIC DNA]</scope>
    <source>
        <strain evidence="3 4">DSM 100039</strain>
    </source>
</reference>
<dbReference type="InterPro" id="IPR012334">
    <property type="entry name" value="Pectin_lyas_fold"/>
</dbReference>
<organism evidence="3 4">
    <name type="scientific">Mesorhizobium sangaii</name>
    <dbReference type="NCBI Taxonomy" id="505389"/>
    <lineage>
        <taxon>Bacteria</taxon>
        <taxon>Pseudomonadati</taxon>
        <taxon>Pseudomonadota</taxon>
        <taxon>Alphaproteobacteria</taxon>
        <taxon>Hyphomicrobiales</taxon>
        <taxon>Phyllobacteriaceae</taxon>
        <taxon>Mesorhizobium</taxon>
    </lineage>
</organism>
<accession>A0A841P9B4</accession>
<evidence type="ECO:0000313" key="4">
    <source>
        <dbReference type="Proteomes" id="UP000556329"/>
    </source>
</evidence>
<feature type="signal peptide" evidence="1">
    <location>
        <begin position="1"/>
        <end position="28"/>
    </location>
</feature>
<dbReference type="InterPro" id="IPR039448">
    <property type="entry name" value="Beta_helix"/>
</dbReference>
<dbReference type="InterPro" id="IPR011050">
    <property type="entry name" value="Pectin_lyase_fold/virulence"/>
</dbReference>
<dbReference type="RefSeq" id="WP_210333719.1">
    <property type="nucleotide sequence ID" value="NZ_JACHEF010000001.1"/>
</dbReference>
<dbReference type="Pfam" id="PF13229">
    <property type="entry name" value="Beta_helix"/>
    <property type="match status" value="1"/>
</dbReference>
<evidence type="ECO:0000313" key="3">
    <source>
        <dbReference type="EMBL" id="MBB6407540.1"/>
    </source>
</evidence>
<comment type="caution">
    <text evidence="3">The sequence shown here is derived from an EMBL/GenBank/DDBJ whole genome shotgun (WGS) entry which is preliminary data.</text>
</comment>
<feature type="chain" id="PRO_5032359917" description="Right handed beta helix domain-containing protein" evidence="1">
    <location>
        <begin position="29"/>
        <end position="325"/>
    </location>
</feature>
<dbReference type="Proteomes" id="UP000556329">
    <property type="component" value="Unassembled WGS sequence"/>
</dbReference>
<evidence type="ECO:0000256" key="1">
    <source>
        <dbReference type="SAM" id="SignalP"/>
    </source>
</evidence>
<dbReference type="Gene3D" id="2.160.20.10">
    <property type="entry name" value="Single-stranded right-handed beta-helix, Pectin lyase-like"/>
    <property type="match status" value="1"/>
</dbReference>
<dbReference type="InterPro" id="IPR006626">
    <property type="entry name" value="PbH1"/>
</dbReference>
<keyword evidence="1" id="KW-0732">Signal</keyword>
<dbReference type="SUPFAM" id="SSF51126">
    <property type="entry name" value="Pectin lyase-like"/>
    <property type="match status" value="1"/>
</dbReference>
<proteinExistence type="predicted"/>
<keyword evidence="4" id="KW-1185">Reference proteome</keyword>
<dbReference type="SMART" id="SM00710">
    <property type="entry name" value="PbH1"/>
    <property type="match status" value="6"/>
</dbReference>
<dbReference type="AlphaFoldDB" id="A0A841P9B4"/>
<name>A0A841P9B4_9HYPH</name>
<gene>
    <name evidence="3" type="ORF">HNQ71_000184</name>
</gene>
<evidence type="ECO:0000259" key="2">
    <source>
        <dbReference type="Pfam" id="PF13229"/>
    </source>
</evidence>
<sequence>MKIVRFFLSLAVLALASAFLIAPASAQATRTWVSGVGDDANPCSRTAPCKTFAGAISKTATAGEINCLDPGGFGAVTITKSITIDCKTTEGGVLASLVNGIIVNTPVGSAVHLRGLDIDGVGNGLDGVRMLGQGQLHIEDCNIERMGGNGVEFLPNGNSELYISNTRIAETGAEGVLIKTTGAVGINAILSRVEITNSASGILVDGTGNTVAMNLTLTNSLISGNTGNGVAIKSVAAASPVRATITGNTISANAGSGVNANGAAASGNGSAIAFLGGSTIFGNVTGVSNTGSGAVQSFKNNMIAGNVADGTPLTAFPGPGGAPLQ</sequence>
<feature type="domain" description="Right handed beta helix" evidence="2">
    <location>
        <begin position="127"/>
        <end position="301"/>
    </location>
</feature>